<organism evidence="2 3">
    <name type="scientific">Bacillus swezeyi</name>
    <dbReference type="NCBI Taxonomy" id="1925020"/>
    <lineage>
        <taxon>Bacteria</taxon>
        <taxon>Bacillati</taxon>
        <taxon>Bacillota</taxon>
        <taxon>Bacilli</taxon>
        <taxon>Bacillales</taxon>
        <taxon>Bacillaceae</taxon>
        <taxon>Bacillus</taxon>
    </lineage>
</organism>
<dbReference type="EMBL" id="QSND01000004">
    <property type="protein sequence ID" value="KAA6448757.1"/>
    <property type="molecule type" value="Genomic_DNA"/>
</dbReference>
<dbReference type="AlphaFoldDB" id="A0A5M8RJJ0"/>
<accession>A0A5M8RJJ0</accession>
<dbReference type="Proteomes" id="UP000324326">
    <property type="component" value="Unassembled WGS sequence"/>
</dbReference>
<comment type="caution">
    <text evidence="2">The sequence shown here is derived from an EMBL/GenBank/DDBJ whole genome shotgun (WGS) entry which is preliminary data.</text>
</comment>
<proteinExistence type="predicted"/>
<dbReference type="RefSeq" id="WP_148958212.1">
    <property type="nucleotide sequence ID" value="NZ_QSND01000004.1"/>
</dbReference>
<name>A0A5M8RJJ0_9BACI</name>
<reference evidence="2 3" key="1">
    <citation type="submission" date="2018-08" db="EMBL/GenBank/DDBJ databases">
        <title>Bacillus phenotypic plasticity.</title>
        <authorList>
            <person name="Hurtado E."/>
        </authorList>
    </citation>
    <scope>NUCLEOTIDE SEQUENCE [LARGE SCALE GENOMIC DNA]</scope>
    <source>
        <strain evidence="2 3">427</strain>
    </source>
</reference>
<protein>
    <submittedName>
        <fullName evidence="2">Uncharacterized protein</fullName>
    </submittedName>
</protein>
<evidence type="ECO:0000313" key="3">
    <source>
        <dbReference type="Proteomes" id="UP000324326"/>
    </source>
</evidence>
<gene>
    <name evidence="2" type="ORF">DX927_19605</name>
</gene>
<evidence type="ECO:0000313" key="2">
    <source>
        <dbReference type="EMBL" id="KAA6448757.1"/>
    </source>
</evidence>
<evidence type="ECO:0000256" key="1">
    <source>
        <dbReference type="SAM" id="MobiDB-lite"/>
    </source>
</evidence>
<sequence>MAEHHGSEKPFSALNANKQDRETAQVIEKINSLVTGFGQSIYDLVQEKSGINLKEADFSNNENAEFNQSIQNIINEYIQNINSLNAELNGKIGDSITGTVTSKKKDA</sequence>
<feature type="region of interest" description="Disordered" evidence="1">
    <location>
        <begin position="1"/>
        <end position="20"/>
    </location>
</feature>